<evidence type="ECO:0000313" key="6">
    <source>
        <dbReference type="Proteomes" id="UP000538955"/>
    </source>
</evidence>
<organism evidence="4 5">
    <name type="scientific">Staphylococcus capitis</name>
    <dbReference type="NCBI Taxonomy" id="29388"/>
    <lineage>
        <taxon>Bacteria</taxon>
        <taxon>Bacillati</taxon>
        <taxon>Bacillota</taxon>
        <taxon>Bacilli</taxon>
        <taxon>Bacillales</taxon>
        <taxon>Staphylococcaceae</taxon>
        <taxon>Staphylococcus</taxon>
    </lineage>
</organism>
<keyword evidence="1" id="KW-0472">Membrane</keyword>
<keyword evidence="1" id="KW-1133">Transmembrane helix</keyword>
<dbReference type="Proteomes" id="UP000291949">
    <property type="component" value="Unassembled WGS sequence"/>
</dbReference>
<reference evidence="4 5" key="1">
    <citation type="journal article" date="2019" name="Sci. Transl. Med.">
        <title>Quorum sensing between bacterial species on the skin protects against epidermal injury in atopic dermatitis.</title>
        <authorList>
            <person name="Williams M.R."/>
        </authorList>
    </citation>
    <scope>NUCLEOTIDE SEQUENCE [LARGE SCALE GENOMIC DNA]</scope>
    <source>
        <strain evidence="4 5">H8</strain>
    </source>
</reference>
<dbReference type="Proteomes" id="UP000550736">
    <property type="component" value="Unassembled WGS sequence"/>
</dbReference>
<evidence type="ECO:0000313" key="7">
    <source>
        <dbReference type="Proteomes" id="UP000550736"/>
    </source>
</evidence>
<name>A0A0S4M3X6_STACP</name>
<dbReference type="InterPro" id="IPR048110">
    <property type="entry name" value="SA1362/YqhP-like"/>
</dbReference>
<feature type="transmembrane region" description="Helical" evidence="1">
    <location>
        <begin position="5"/>
        <end position="21"/>
    </location>
</feature>
<dbReference type="AlphaFoldDB" id="A0A0S4M3X6"/>
<keyword evidence="6" id="KW-1185">Reference proteome</keyword>
<evidence type="ECO:0000313" key="3">
    <source>
        <dbReference type="EMBL" id="NMK97550.1"/>
    </source>
</evidence>
<gene>
    <name evidence="4" type="ORF">EQ811_04570</name>
    <name evidence="3" type="ORF">HHM13_05515</name>
    <name evidence="2" type="ORF">HHM24_00585</name>
</gene>
<dbReference type="EMBL" id="JABBLX010000012">
    <property type="protein sequence ID" value="NMK97550.1"/>
    <property type="molecule type" value="Genomic_DNA"/>
</dbReference>
<comment type="caution">
    <text evidence="4">The sequence shown here is derived from an EMBL/GenBank/DDBJ whole genome shotgun (WGS) entry which is preliminary data.</text>
</comment>
<accession>A0A0S4M3X6</accession>
<dbReference type="GeneID" id="93669443"/>
<proteinExistence type="predicted"/>
<evidence type="ECO:0000313" key="5">
    <source>
        <dbReference type="Proteomes" id="UP000291949"/>
    </source>
</evidence>
<feature type="transmembrane region" description="Helical" evidence="1">
    <location>
        <begin position="27"/>
        <end position="50"/>
    </location>
</feature>
<dbReference type="Proteomes" id="UP000538955">
    <property type="component" value="Unassembled WGS sequence"/>
</dbReference>
<evidence type="ECO:0000313" key="2">
    <source>
        <dbReference type="EMBL" id="NMK53245.1"/>
    </source>
</evidence>
<dbReference type="NCBIfam" id="NF041554">
    <property type="entry name" value="SA1362_fam"/>
    <property type="match status" value="1"/>
</dbReference>
<sequence>MRYIIFYIILAIAAFGLIMNLDEFLFSIIKTLISFAVVALIIYLIYYFFFLTEDQRKYKRAARKYKRKNRKH</sequence>
<reference evidence="6 7" key="2">
    <citation type="submission" date="2020-04" db="EMBL/GenBank/DDBJ databases">
        <title>The Epidemiology and Molecular Characteristics of Linezolid-Resistant Staphylococcus capitis in Huashan Hospital, Shanghai.</title>
        <authorList>
            <person name="Ding L."/>
            <person name="Li P."/>
            <person name="Yang Y."/>
            <person name="Lin D."/>
            <person name="Xu X."/>
        </authorList>
    </citation>
    <scope>NUCLEOTIDE SEQUENCE [LARGE SCALE GENOMIC DNA]</scope>
    <source>
        <strain evidence="3 7">12-86</strain>
        <strain evidence="2 6">17-84</strain>
    </source>
</reference>
<keyword evidence="1" id="KW-0812">Transmembrane</keyword>
<dbReference type="RefSeq" id="WP_002433847.1">
    <property type="nucleotide sequence ID" value="NZ_AP014956.1"/>
</dbReference>
<dbReference type="EMBL" id="JABBMI010000001">
    <property type="protein sequence ID" value="NMK53245.1"/>
    <property type="molecule type" value="Genomic_DNA"/>
</dbReference>
<evidence type="ECO:0000256" key="1">
    <source>
        <dbReference type="SAM" id="Phobius"/>
    </source>
</evidence>
<dbReference type="eggNOG" id="ENOG5033J34">
    <property type="taxonomic scope" value="Bacteria"/>
</dbReference>
<protein>
    <submittedName>
        <fullName evidence="4">Uncharacterized protein</fullName>
    </submittedName>
</protein>
<evidence type="ECO:0000313" key="4">
    <source>
        <dbReference type="EMBL" id="TBW78353.1"/>
    </source>
</evidence>
<dbReference type="EMBL" id="SCHC01000001">
    <property type="protein sequence ID" value="TBW78353.1"/>
    <property type="molecule type" value="Genomic_DNA"/>
</dbReference>